<accession>A0A1V9YP46</accession>
<dbReference type="STRING" id="1202772.A0A1V9YP46"/>
<sequence>MGYVGFPGAPLFLMLGDSITEIAADPHRLGFQSQLAADYIRKADVINRGISGWTTKMWLRVLADLISEWKNKQPTLIVIFLGTNDASLPDGESKARHVPLEQYEANLKSIVAAFASAYPACKFLILSPPPVNNGAWSPTDKSNTVMATYAAVCLRTARELAIPAVDFYSTLQGQWDLLADGLHFNAKGMVVAHAMIAAKIKEAYPHLTPDALPHEFEG</sequence>
<name>A0A1V9YP46_ACHHY</name>
<dbReference type="InterPro" id="IPR036514">
    <property type="entry name" value="SGNH_hydro_sf"/>
</dbReference>
<dbReference type="InterPro" id="IPR045136">
    <property type="entry name" value="Iah1-like"/>
</dbReference>
<organism evidence="2 3">
    <name type="scientific">Achlya hypogyna</name>
    <name type="common">Oomycete</name>
    <name type="synonym">Protoachlya hypogyna</name>
    <dbReference type="NCBI Taxonomy" id="1202772"/>
    <lineage>
        <taxon>Eukaryota</taxon>
        <taxon>Sar</taxon>
        <taxon>Stramenopiles</taxon>
        <taxon>Oomycota</taxon>
        <taxon>Saprolegniomycetes</taxon>
        <taxon>Saprolegniales</taxon>
        <taxon>Achlyaceae</taxon>
        <taxon>Achlya</taxon>
    </lineage>
</organism>
<evidence type="ECO:0000313" key="3">
    <source>
        <dbReference type="Proteomes" id="UP000243579"/>
    </source>
</evidence>
<dbReference type="InterPro" id="IPR013830">
    <property type="entry name" value="SGNH_hydro"/>
</dbReference>
<dbReference type="Pfam" id="PF13472">
    <property type="entry name" value="Lipase_GDSL_2"/>
    <property type="match status" value="1"/>
</dbReference>
<dbReference type="Gene3D" id="3.40.50.1110">
    <property type="entry name" value="SGNH hydrolase"/>
    <property type="match status" value="1"/>
</dbReference>
<dbReference type="CDD" id="cd01838">
    <property type="entry name" value="Isoamyl_acetate_hydrolase_like"/>
    <property type="match status" value="1"/>
</dbReference>
<feature type="domain" description="SGNH hydrolase-type esterase" evidence="1">
    <location>
        <begin position="15"/>
        <end position="189"/>
    </location>
</feature>
<keyword evidence="3" id="KW-1185">Reference proteome</keyword>
<gene>
    <name evidence="2" type="ORF">ACHHYP_08799</name>
</gene>
<dbReference type="AlphaFoldDB" id="A0A1V9YP46"/>
<dbReference type="EMBL" id="JNBR01001439">
    <property type="protein sequence ID" value="OQR87492.1"/>
    <property type="molecule type" value="Genomic_DNA"/>
</dbReference>
<proteinExistence type="predicted"/>
<protein>
    <submittedName>
        <fullName evidence="2">Isoamyl acetate-hydrolyzing esterase</fullName>
    </submittedName>
</protein>
<dbReference type="PANTHER" id="PTHR14209">
    <property type="entry name" value="ISOAMYL ACETATE-HYDROLYZING ESTERASE 1"/>
    <property type="match status" value="1"/>
</dbReference>
<comment type="caution">
    <text evidence="2">The sequence shown here is derived from an EMBL/GenBank/DDBJ whole genome shotgun (WGS) entry which is preliminary data.</text>
</comment>
<evidence type="ECO:0000259" key="1">
    <source>
        <dbReference type="Pfam" id="PF13472"/>
    </source>
</evidence>
<dbReference type="OrthoDB" id="671439at2759"/>
<dbReference type="PANTHER" id="PTHR14209:SF19">
    <property type="entry name" value="ISOAMYL ACETATE-HYDROLYZING ESTERASE 1 HOMOLOG"/>
    <property type="match status" value="1"/>
</dbReference>
<evidence type="ECO:0000313" key="2">
    <source>
        <dbReference type="EMBL" id="OQR87492.1"/>
    </source>
</evidence>
<reference evidence="2 3" key="1">
    <citation type="journal article" date="2014" name="Genome Biol. Evol.">
        <title>The secreted proteins of Achlya hypogyna and Thraustotheca clavata identify the ancestral oomycete secretome and reveal gene acquisitions by horizontal gene transfer.</title>
        <authorList>
            <person name="Misner I."/>
            <person name="Blouin N."/>
            <person name="Leonard G."/>
            <person name="Richards T.A."/>
            <person name="Lane C.E."/>
        </authorList>
    </citation>
    <scope>NUCLEOTIDE SEQUENCE [LARGE SCALE GENOMIC DNA]</scope>
    <source>
        <strain evidence="2 3">ATCC 48635</strain>
    </source>
</reference>
<dbReference type="Proteomes" id="UP000243579">
    <property type="component" value="Unassembled WGS sequence"/>
</dbReference>
<dbReference type="SUPFAM" id="SSF52266">
    <property type="entry name" value="SGNH hydrolase"/>
    <property type="match status" value="1"/>
</dbReference>